<dbReference type="SUPFAM" id="SSF54862">
    <property type="entry name" value="4Fe-4S ferredoxins"/>
    <property type="match status" value="1"/>
</dbReference>
<comment type="caution">
    <text evidence="7">The sequence shown here is derived from an EMBL/GenBank/DDBJ whole genome shotgun (WGS) entry which is preliminary data.</text>
</comment>
<proteinExistence type="predicted"/>
<evidence type="ECO:0000256" key="2">
    <source>
        <dbReference type="ARBA" id="ARBA00022485"/>
    </source>
</evidence>
<dbReference type="AlphaFoldDB" id="A0A173RNS8"/>
<dbReference type="PROSITE" id="PS51379">
    <property type="entry name" value="4FE4S_FER_2"/>
    <property type="match status" value="2"/>
</dbReference>
<dbReference type="OrthoDB" id="9813995at2"/>
<organism evidence="7 8">
    <name type="scientific">Turicibacter sanguinis</name>
    <dbReference type="NCBI Taxonomy" id="154288"/>
    <lineage>
        <taxon>Bacteria</taxon>
        <taxon>Bacillati</taxon>
        <taxon>Bacillota</taxon>
        <taxon>Erysipelotrichia</taxon>
        <taxon>Erysipelotrichales</taxon>
        <taxon>Turicibacteraceae</taxon>
        <taxon>Turicibacter</taxon>
    </lineage>
</organism>
<reference evidence="7 8" key="1">
    <citation type="journal article" date="2019" name="Nat. Med.">
        <title>A library of human gut bacterial isolates paired with longitudinal multiomics data enables mechanistic microbiome research.</title>
        <authorList>
            <person name="Poyet M."/>
            <person name="Groussin M."/>
            <person name="Gibbons S.M."/>
            <person name="Avila-Pacheco J."/>
            <person name="Jiang X."/>
            <person name="Kearney S.M."/>
            <person name="Perrotta A.R."/>
            <person name="Berdy B."/>
            <person name="Zhao S."/>
            <person name="Lieberman T.D."/>
            <person name="Swanson P.K."/>
            <person name="Smith M."/>
            <person name="Roesemann S."/>
            <person name="Alexander J.E."/>
            <person name="Rich S.A."/>
            <person name="Livny J."/>
            <person name="Vlamakis H."/>
            <person name="Clish C."/>
            <person name="Bullock K."/>
            <person name="Deik A."/>
            <person name="Scott J."/>
            <person name="Pierce K.A."/>
            <person name="Xavier R.J."/>
            <person name="Alm E.J."/>
        </authorList>
    </citation>
    <scope>NUCLEOTIDE SEQUENCE [LARGE SCALE GENOMIC DNA]</scope>
    <source>
        <strain evidence="7 8">BIOML-A198</strain>
    </source>
</reference>
<dbReference type="InterPro" id="IPR047964">
    <property type="entry name" value="EFR1-like"/>
</dbReference>
<evidence type="ECO:0000313" key="8">
    <source>
        <dbReference type="Proteomes" id="UP000487649"/>
    </source>
</evidence>
<gene>
    <name evidence="7" type="ORF">GMA92_09205</name>
</gene>
<dbReference type="SUPFAM" id="SSF52218">
    <property type="entry name" value="Flavoproteins"/>
    <property type="match status" value="1"/>
</dbReference>
<dbReference type="PANTHER" id="PTHR30176:SF3">
    <property type="entry name" value="FERREDOXIN-TYPE PROTEIN NAPH"/>
    <property type="match status" value="1"/>
</dbReference>
<keyword evidence="2" id="KW-0004">4Fe-4S</keyword>
<dbReference type="InterPro" id="IPR051684">
    <property type="entry name" value="Electron_Trans/Redox"/>
</dbReference>
<dbReference type="GO" id="GO:0046872">
    <property type="term" value="F:metal ion binding"/>
    <property type="evidence" value="ECO:0007669"/>
    <property type="project" value="UniProtKB-KW"/>
</dbReference>
<keyword evidence="5" id="KW-0408">Iron</keyword>
<dbReference type="Pfam" id="PF00037">
    <property type="entry name" value="Fer4"/>
    <property type="match status" value="1"/>
</dbReference>
<dbReference type="InterPro" id="IPR017900">
    <property type="entry name" value="4Fe4S_Fe_S_CS"/>
</dbReference>
<evidence type="ECO:0000256" key="6">
    <source>
        <dbReference type="ARBA" id="ARBA00023014"/>
    </source>
</evidence>
<dbReference type="Gene3D" id="3.30.70.20">
    <property type="match status" value="1"/>
</dbReference>
<evidence type="ECO:0000313" key="7">
    <source>
        <dbReference type="EMBL" id="MTK21598.1"/>
    </source>
</evidence>
<keyword evidence="1" id="KW-0813">Transport</keyword>
<name>A0A173RNS8_9FIRM</name>
<evidence type="ECO:0000256" key="1">
    <source>
        <dbReference type="ARBA" id="ARBA00022448"/>
    </source>
</evidence>
<keyword evidence="4" id="KW-0249">Electron transport</keyword>
<dbReference type="GO" id="GO:0005886">
    <property type="term" value="C:plasma membrane"/>
    <property type="evidence" value="ECO:0007669"/>
    <property type="project" value="TreeGrafter"/>
</dbReference>
<protein>
    <submittedName>
        <fullName evidence="7">4Fe-4S ferredoxin</fullName>
    </submittedName>
</protein>
<dbReference type="Gene3D" id="3.40.50.360">
    <property type="match status" value="1"/>
</dbReference>
<dbReference type="GeneID" id="60059429"/>
<evidence type="ECO:0000256" key="3">
    <source>
        <dbReference type="ARBA" id="ARBA00022723"/>
    </source>
</evidence>
<accession>A0A173RNS8</accession>
<evidence type="ECO:0000256" key="5">
    <source>
        <dbReference type="ARBA" id="ARBA00023004"/>
    </source>
</evidence>
<dbReference type="NCBIfam" id="NF038196">
    <property type="entry name" value="ferrodoxin_EFR1"/>
    <property type="match status" value="1"/>
</dbReference>
<dbReference type="PROSITE" id="PS00198">
    <property type="entry name" value="4FE4S_FER_1"/>
    <property type="match status" value="2"/>
</dbReference>
<evidence type="ECO:0000256" key="4">
    <source>
        <dbReference type="ARBA" id="ARBA00022982"/>
    </source>
</evidence>
<dbReference type="PANTHER" id="PTHR30176">
    <property type="entry name" value="FERREDOXIN-TYPE PROTEIN NAPH"/>
    <property type="match status" value="1"/>
</dbReference>
<dbReference type="InterPro" id="IPR017896">
    <property type="entry name" value="4Fe4S_Fe-S-bd"/>
</dbReference>
<keyword evidence="3" id="KW-0479">Metal-binding</keyword>
<dbReference type="RefSeq" id="WP_006785653.1">
    <property type="nucleotide sequence ID" value="NZ_CABJBH010000003.1"/>
</dbReference>
<dbReference type="EMBL" id="WMQE01000019">
    <property type="protein sequence ID" value="MTK21598.1"/>
    <property type="molecule type" value="Genomic_DNA"/>
</dbReference>
<dbReference type="InterPro" id="IPR026816">
    <property type="entry name" value="Flavodoxin_dom"/>
</dbReference>
<dbReference type="InterPro" id="IPR029039">
    <property type="entry name" value="Flavoprotein-like_sf"/>
</dbReference>
<keyword evidence="6" id="KW-0411">Iron-sulfur</keyword>
<dbReference type="Proteomes" id="UP000487649">
    <property type="component" value="Unassembled WGS sequence"/>
</dbReference>
<dbReference type="GO" id="GO:0051539">
    <property type="term" value="F:4 iron, 4 sulfur cluster binding"/>
    <property type="evidence" value="ECO:0007669"/>
    <property type="project" value="UniProtKB-KW"/>
</dbReference>
<dbReference type="Pfam" id="PF12724">
    <property type="entry name" value="Flavodoxin_5"/>
    <property type="match status" value="1"/>
</dbReference>
<sequence>MIFYFSGTGNSQAVAQVIATRQQEELVPMIQVDLTVPYLIKENENIVFVFPIYAWRPPQQVIDFIKQIEFENYYNHPITMIATCGENIGETLAVFKKMIHQRKWTLSNAYSLVMPNNDLRYGNIDARDEVQRKLKKVELELEKINQNLTRRATGIYQVEKGPFSYITTYVVGNLFNRFARSTHRFFATDDCISCKICEKVCPIRCITVSKKPIWKNSECTQCLACVNYCPKSAIQYGKRMSRKARYTHPLVAWHQLNQNRKPKD</sequence>